<dbReference type="Proteomes" id="UP001550044">
    <property type="component" value="Unassembled WGS sequence"/>
</dbReference>
<dbReference type="EMBL" id="JBEXIP010000002">
    <property type="protein sequence ID" value="MET8432149.1"/>
    <property type="molecule type" value="Genomic_DNA"/>
</dbReference>
<feature type="compositionally biased region" description="Basic and acidic residues" evidence="1">
    <location>
        <begin position="39"/>
        <end position="55"/>
    </location>
</feature>
<feature type="region of interest" description="Disordered" evidence="1">
    <location>
        <begin position="1"/>
        <end position="154"/>
    </location>
</feature>
<reference evidence="2 3" key="1">
    <citation type="submission" date="2024-06" db="EMBL/GenBank/DDBJ databases">
        <title>The Natural Products Discovery Center: Release of the First 8490 Sequenced Strains for Exploring Actinobacteria Biosynthetic Diversity.</title>
        <authorList>
            <person name="Kalkreuter E."/>
            <person name="Kautsar S.A."/>
            <person name="Yang D."/>
            <person name="Bader C.D."/>
            <person name="Teijaro C.N."/>
            <person name="Fluegel L."/>
            <person name="Davis C.M."/>
            <person name="Simpson J.R."/>
            <person name="Lauterbach L."/>
            <person name="Steele A.D."/>
            <person name="Gui C."/>
            <person name="Meng S."/>
            <person name="Li G."/>
            <person name="Viehrig K."/>
            <person name="Ye F."/>
            <person name="Su P."/>
            <person name="Kiefer A.F."/>
            <person name="Nichols A."/>
            <person name="Cepeda A.J."/>
            <person name="Yan W."/>
            <person name="Fan B."/>
            <person name="Jiang Y."/>
            <person name="Adhikari A."/>
            <person name="Zheng C.-J."/>
            <person name="Schuster L."/>
            <person name="Cowan T.M."/>
            <person name="Smanski M.J."/>
            <person name="Chevrette M.G."/>
            <person name="De Carvalho L.P.S."/>
            <person name="Shen B."/>
        </authorList>
    </citation>
    <scope>NUCLEOTIDE SEQUENCE [LARGE SCALE GENOMIC DNA]</scope>
    <source>
        <strain evidence="2 3">NPDC005137</strain>
    </source>
</reference>
<dbReference type="RefSeq" id="WP_356708639.1">
    <property type="nucleotide sequence ID" value="NZ_JBEXIP010000002.1"/>
</dbReference>
<gene>
    <name evidence="2" type="ORF">ABZV61_04960</name>
</gene>
<proteinExistence type="predicted"/>
<keyword evidence="3" id="KW-1185">Reference proteome</keyword>
<evidence type="ECO:0000256" key="1">
    <source>
        <dbReference type="SAM" id="MobiDB-lite"/>
    </source>
</evidence>
<protein>
    <submittedName>
        <fullName evidence="2">Uncharacterized protein</fullName>
    </submittedName>
</protein>
<feature type="compositionally biased region" description="Pro residues" evidence="1">
    <location>
        <begin position="128"/>
        <end position="145"/>
    </location>
</feature>
<comment type="caution">
    <text evidence="2">The sequence shown here is derived from an EMBL/GenBank/DDBJ whole genome shotgun (WGS) entry which is preliminary data.</text>
</comment>
<evidence type="ECO:0000313" key="2">
    <source>
        <dbReference type="EMBL" id="MET8432149.1"/>
    </source>
</evidence>
<name>A0ABV2U4Z7_9ACTN</name>
<evidence type="ECO:0000313" key="3">
    <source>
        <dbReference type="Proteomes" id="UP001550044"/>
    </source>
</evidence>
<organism evidence="2 3">
    <name type="scientific">Streptomyces sp. 900116325</name>
    <dbReference type="NCBI Taxonomy" id="3154295"/>
    <lineage>
        <taxon>Bacteria</taxon>
        <taxon>Bacillati</taxon>
        <taxon>Actinomycetota</taxon>
        <taxon>Actinomycetes</taxon>
        <taxon>Kitasatosporales</taxon>
        <taxon>Streptomycetaceae</taxon>
        <taxon>Streptomyces</taxon>
    </lineage>
</organism>
<feature type="compositionally biased region" description="Low complexity" evidence="1">
    <location>
        <begin position="1"/>
        <end position="35"/>
    </location>
</feature>
<sequence length="168" mass="16234">MTAATVAVAGALALTSGGGTPRTATAAPRATASGTVPDAGRDGKGDSQDAEHSPGEEAGGTAVAQDDSHARPFSGPESVAPVEGEPAPGTSSAPASGDEDRAEPTEDTPAPGSTVVPGSPGTTAPGPNASPTPTPPPPTPKPTAPQKPDECDGLVDLHLPLLPDVCLL</sequence>
<accession>A0ABV2U4Z7</accession>